<reference evidence="1 2" key="1">
    <citation type="journal article" date="2016" name="Nat. Commun.">
        <title>Thousands of microbial genomes shed light on interconnected biogeochemical processes in an aquifer system.</title>
        <authorList>
            <person name="Anantharaman K."/>
            <person name="Brown C.T."/>
            <person name="Hug L.A."/>
            <person name="Sharon I."/>
            <person name="Castelle C.J."/>
            <person name="Probst A.J."/>
            <person name="Thomas B.C."/>
            <person name="Singh A."/>
            <person name="Wilkins M.J."/>
            <person name="Karaoz U."/>
            <person name="Brodie E.L."/>
            <person name="Williams K.H."/>
            <person name="Hubbard S.S."/>
            <person name="Banfield J.F."/>
        </authorList>
    </citation>
    <scope>NUCLEOTIDE SEQUENCE [LARGE SCALE GENOMIC DNA]</scope>
    <source>
        <strain evidence="2">RBG_16_55_9</strain>
    </source>
</reference>
<protein>
    <submittedName>
        <fullName evidence="1">Uncharacterized protein</fullName>
    </submittedName>
</protein>
<dbReference type="STRING" id="1817864.A2Z21_00245"/>
<accession>A0A1F5UNT0</accession>
<evidence type="ECO:0000313" key="1">
    <source>
        <dbReference type="EMBL" id="OGF52769.1"/>
    </source>
</evidence>
<name>A0A1F5UNT0_FRAXR</name>
<gene>
    <name evidence="1" type="ORF">A2Z21_00245</name>
</gene>
<dbReference type="EMBL" id="MFGX01000129">
    <property type="protein sequence ID" value="OGF52769.1"/>
    <property type="molecule type" value="Genomic_DNA"/>
</dbReference>
<dbReference type="AlphaFoldDB" id="A0A1F5UNT0"/>
<proteinExistence type="predicted"/>
<sequence length="90" mass="9643">MAETLELGKYKKAIEKAIPEIPVENGAITLEAIWLETALPEDLIIEVLTGNDIALPANVERVVTRSGQVLLERKPKPSVDGHLGTSGALS</sequence>
<dbReference type="Proteomes" id="UP000179157">
    <property type="component" value="Unassembled WGS sequence"/>
</dbReference>
<evidence type="ECO:0000313" key="2">
    <source>
        <dbReference type="Proteomes" id="UP000179157"/>
    </source>
</evidence>
<organism evidence="1 2">
    <name type="scientific">Fraserbacteria sp. (strain RBG_16_55_9)</name>
    <dbReference type="NCBI Taxonomy" id="1817864"/>
    <lineage>
        <taxon>Bacteria</taxon>
        <taxon>Candidatus Fraseribacteriota</taxon>
    </lineage>
</organism>
<comment type="caution">
    <text evidence="1">The sequence shown here is derived from an EMBL/GenBank/DDBJ whole genome shotgun (WGS) entry which is preliminary data.</text>
</comment>